<feature type="transmembrane region" description="Helical" evidence="17">
    <location>
        <begin position="21"/>
        <end position="46"/>
    </location>
</feature>
<dbReference type="GO" id="GO:0008654">
    <property type="term" value="P:phospholipid biosynthetic process"/>
    <property type="evidence" value="ECO:0007669"/>
    <property type="project" value="UniProtKB-UniRule"/>
</dbReference>
<evidence type="ECO:0000256" key="9">
    <source>
        <dbReference type="ARBA" id="ARBA00022723"/>
    </source>
</evidence>
<evidence type="ECO:0000256" key="2">
    <source>
        <dbReference type="ARBA" id="ARBA00004805"/>
    </source>
</evidence>
<dbReference type="HAMAP" id="MF_02241">
    <property type="entry name" value="PIP_synthase"/>
    <property type="match status" value="1"/>
</dbReference>
<keyword evidence="6 17" id="KW-1003">Cell membrane</keyword>
<evidence type="ECO:0000313" key="20">
    <source>
        <dbReference type="Proteomes" id="UP000004367"/>
    </source>
</evidence>
<dbReference type="NCBIfam" id="NF045883">
    <property type="entry name" value="PIPSynth"/>
    <property type="match status" value="1"/>
</dbReference>
<feature type="binding site" evidence="17">
    <location>
        <begin position="29"/>
        <end position="32"/>
    </location>
    <ligand>
        <name>a CDP-1,2-diacyl-sn-glycerol</name>
        <dbReference type="ChEBI" id="CHEBI:58332"/>
    </ligand>
</feature>
<keyword evidence="7 17" id="KW-0808">Transferase</keyword>
<evidence type="ECO:0000256" key="1">
    <source>
        <dbReference type="ARBA" id="ARBA00004651"/>
    </source>
</evidence>
<dbReference type="UniPathway" id="UPA00220"/>
<feature type="transmembrane region" description="Helical" evidence="17">
    <location>
        <begin position="114"/>
        <end position="132"/>
    </location>
</feature>
<evidence type="ECO:0000256" key="13">
    <source>
        <dbReference type="ARBA" id="ARBA00023935"/>
    </source>
</evidence>
<keyword evidence="17" id="KW-0594">Phospholipid biosynthesis</keyword>
<keyword evidence="8 17" id="KW-0812">Transmembrane</keyword>
<evidence type="ECO:0000256" key="5">
    <source>
        <dbReference type="ARBA" id="ARBA00011738"/>
    </source>
</evidence>
<dbReference type="PROSITE" id="PS00379">
    <property type="entry name" value="CDP_ALCOHOL_P_TRANSF"/>
    <property type="match status" value="1"/>
</dbReference>
<evidence type="ECO:0000256" key="6">
    <source>
        <dbReference type="ARBA" id="ARBA00022475"/>
    </source>
</evidence>
<keyword evidence="20" id="KW-1185">Reference proteome</keyword>
<dbReference type="EC" id="2.7.8.-" evidence="17"/>
<feature type="binding site" evidence="17">
    <location>
        <position position="87"/>
    </location>
    <ligand>
        <name>Mg(2+)</name>
        <dbReference type="ChEBI" id="CHEBI:18420"/>
        <label>2</label>
    </ligand>
</feature>
<evidence type="ECO:0000256" key="12">
    <source>
        <dbReference type="ARBA" id="ARBA00023136"/>
    </source>
</evidence>
<dbReference type="InterPro" id="IPR044268">
    <property type="entry name" value="PIP_synthase_PgsA1"/>
</dbReference>
<sequence length="211" mass="22320">MLSRFAQAFVRRLLTPVAAGLLKIGVGPDAVTFVGTIGVVAGALFFYPRGEFFVGTLVITLFVFSDTLDGTMARLSGRTSPWGAFLDSTLDRLGDGAVFGGLLLYFAGRHDGLLTAWFALACLVFGFMVSYARARAEGLGFEAKGGIAERADRLVVVLVATGLTGLFGWPDVVLTVVLAILAVASAVTVGQRMWAVHRQAAPAFAASTERR</sequence>
<dbReference type="GO" id="GO:0016780">
    <property type="term" value="F:phosphotransferase activity, for other substituted phosphate groups"/>
    <property type="evidence" value="ECO:0007669"/>
    <property type="project" value="UniProtKB-UniRule"/>
</dbReference>
<evidence type="ECO:0000256" key="18">
    <source>
        <dbReference type="RuleBase" id="RU003750"/>
    </source>
</evidence>
<comment type="similarity">
    <text evidence="4 17 18">Belongs to the CDP-alcohol phosphatidyltransferase class-I family.</text>
</comment>
<keyword evidence="17" id="KW-1208">Phospholipid metabolism</keyword>
<comment type="caution">
    <text evidence="17">Lacks conserved residue(s) required for the propagation of feature annotation.</text>
</comment>
<feature type="binding site" evidence="17">
    <location>
        <position position="87"/>
    </location>
    <ligand>
        <name>Mg(2+)</name>
        <dbReference type="ChEBI" id="CHEBI:18420"/>
        <label>1</label>
    </ligand>
</feature>
<keyword evidence="17" id="KW-0444">Lipid biosynthesis</keyword>
<evidence type="ECO:0000256" key="10">
    <source>
        <dbReference type="ARBA" id="ARBA00022842"/>
    </source>
</evidence>
<evidence type="ECO:0000256" key="14">
    <source>
        <dbReference type="ARBA" id="ARBA00024082"/>
    </source>
</evidence>
<evidence type="ECO:0000256" key="7">
    <source>
        <dbReference type="ARBA" id="ARBA00022679"/>
    </source>
</evidence>
<dbReference type="InterPro" id="IPR048254">
    <property type="entry name" value="CDP_ALCOHOL_P_TRANSF_CS"/>
</dbReference>
<dbReference type="AlphaFoldDB" id="H5UPG4"/>
<keyword evidence="17" id="KW-0443">Lipid metabolism</keyword>
<dbReference type="GO" id="GO:0000287">
    <property type="term" value="F:magnesium ion binding"/>
    <property type="evidence" value="ECO:0007669"/>
    <property type="project" value="UniProtKB-UniRule"/>
</dbReference>
<organism evidence="19 20">
    <name type="scientific">Mobilicoccus pelagius NBRC 104925</name>
    <dbReference type="NCBI Taxonomy" id="1089455"/>
    <lineage>
        <taxon>Bacteria</taxon>
        <taxon>Bacillati</taxon>
        <taxon>Actinomycetota</taxon>
        <taxon>Actinomycetes</taxon>
        <taxon>Micrococcales</taxon>
        <taxon>Dermatophilaceae</taxon>
        <taxon>Mobilicoccus</taxon>
    </lineage>
</organism>
<dbReference type="Gene3D" id="1.20.120.1760">
    <property type="match status" value="1"/>
</dbReference>
<comment type="pathway">
    <text evidence="3">Lipid metabolism.</text>
</comment>
<evidence type="ECO:0000256" key="17">
    <source>
        <dbReference type="HAMAP-Rule" id="MF_02241"/>
    </source>
</evidence>
<feature type="active site" description="Proton acceptor" evidence="17">
    <location>
        <position position="91"/>
    </location>
</feature>
<feature type="binding site" evidence="17">
    <location>
        <position position="91"/>
    </location>
    <ligand>
        <name>Mg(2+)</name>
        <dbReference type="ChEBI" id="CHEBI:18420"/>
        <label>2</label>
    </ligand>
</feature>
<feature type="binding site" evidence="17">
    <location>
        <position position="70"/>
    </location>
    <ligand>
        <name>a CDP-1,2-diacyl-sn-glycerol</name>
        <dbReference type="ChEBI" id="CHEBI:58332"/>
    </ligand>
</feature>
<reference evidence="19 20" key="1">
    <citation type="submission" date="2012-02" db="EMBL/GenBank/DDBJ databases">
        <title>Whole genome shotgun sequence of Mobilicoccus pelagius NBRC 104925.</title>
        <authorList>
            <person name="Yoshida Y."/>
            <person name="Hosoyama A."/>
            <person name="Tsuchikane K."/>
            <person name="Katsumata H."/>
            <person name="Yamazaki S."/>
            <person name="Fujita N."/>
        </authorList>
    </citation>
    <scope>NUCLEOTIDE SEQUENCE [LARGE SCALE GENOMIC DNA]</scope>
    <source>
        <strain evidence="19 20">NBRC 104925</strain>
    </source>
</reference>
<comment type="caution">
    <text evidence="19">The sequence shown here is derived from an EMBL/GenBank/DDBJ whole genome shotgun (WGS) entry which is preliminary data.</text>
</comment>
<comment type="subcellular location">
    <subcellularLocation>
        <location evidence="1 17">Cell membrane</location>
        <topology evidence="1 17">Multi-pass membrane protein</topology>
    </subcellularLocation>
</comment>
<dbReference type="EMBL" id="BAFE01000020">
    <property type="protein sequence ID" value="GAB47622.1"/>
    <property type="molecule type" value="Genomic_DNA"/>
</dbReference>
<dbReference type="eggNOG" id="COG0558">
    <property type="taxonomic scope" value="Bacteria"/>
</dbReference>
<dbReference type="Proteomes" id="UP000004367">
    <property type="component" value="Unassembled WGS sequence"/>
</dbReference>
<feature type="binding site" evidence="17">
    <location>
        <position position="66"/>
    </location>
    <ligand>
        <name>Mg(2+)</name>
        <dbReference type="ChEBI" id="CHEBI:18420"/>
        <label>1</label>
    </ligand>
</feature>
<dbReference type="Pfam" id="PF01066">
    <property type="entry name" value="CDP-OH_P_transf"/>
    <property type="match status" value="1"/>
</dbReference>
<comment type="function">
    <text evidence="17">Catalyzes the conjugation of the 1'-hydroxyl group of D-myo-inositol-3-phosphate (also named L-myo-inositol-1-phosphate) with a lipid tail of cytidine diphosphate diacylglycerol (CDP-DAG), forming phosphatidylinositol phosphate (PIP) and CMP. PIP is a precursor of phosphatidylinositol (PI) which is an essential lipid required for cell wall formation.</text>
</comment>
<evidence type="ECO:0000256" key="11">
    <source>
        <dbReference type="ARBA" id="ARBA00022989"/>
    </source>
</evidence>
<dbReference type="InterPro" id="IPR000462">
    <property type="entry name" value="CDP-OH_P_trans"/>
</dbReference>
<feature type="binding site" evidence="17">
    <location>
        <position position="66"/>
    </location>
    <ligand>
        <name>Mg(2+)</name>
        <dbReference type="ChEBI" id="CHEBI:18420"/>
        <label>2</label>
    </ligand>
</feature>
<accession>H5UPG4</accession>
<feature type="binding site" evidence="17">
    <location>
        <position position="80"/>
    </location>
    <ligand>
        <name>a CDP-1,2-diacyl-sn-glycerol</name>
        <dbReference type="ChEBI" id="CHEBI:58332"/>
    </ligand>
</feature>
<keyword evidence="12 17" id="KW-0472">Membrane</keyword>
<feature type="binding site" evidence="17">
    <location>
        <position position="74"/>
    </location>
    <ligand>
        <name>a CDP-1,2-diacyl-sn-glycerol</name>
        <dbReference type="ChEBI" id="CHEBI:58332"/>
    </ligand>
</feature>
<dbReference type="STRING" id="1089455.MOPEL_021_00590"/>
<comment type="catalytic activity">
    <reaction evidence="13 17">
        <text>1,2-di-(9Z-octadecenoyl)-sn-glycero-3-cytidine-5'-diphosphate + 1D-myo-inositol 3-phosphate = 1,2-di-(9Z-octadecenoyl)-sn-glycero-3-phospho-(1D-myo-inositol-3-phosphate) + CMP + H(+)</text>
        <dbReference type="Rhea" id="RHEA:61216"/>
        <dbReference type="ChEBI" id="CHEBI:15378"/>
        <dbReference type="ChEBI" id="CHEBI:58401"/>
        <dbReference type="ChEBI" id="CHEBI:60377"/>
        <dbReference type="ChEBI" id="CHEBI:85356"/>
        <dbReference type="ChEBI" id="CHEBI:144472"/>
    </reaction>
</comment>
<evidence type="ECO:0000256" key="3">
    <source>
        <dbReference type="ARBA" id="ARBA00005189"/>
    </source>
</evidence>
<dbReference type="RefSeq" id="WP_009481520.1">
    <property type="nucleotide sequence ID" value="NZ_BAFE01000020.1"/>
</dbReference>
<keyword evidence="11 17" id="KW-1133">Transmembrane helix</keyword>
<feature type="transmembrane region" description="Helical" evidence="17">
    <location>
        <begin position="153"/>
        <end position="170"/>
    </location>
</feature>
<keyword evidence="10 17" id="KW-0460">Magnesium</keyword>
<keyword evidence="9 17" id="KW-0479">Metal-binding</keyword>
<feature type="transmembrane region" description="Helical" evidence="17">
    <location>
        <begin position="176"/>
        <end position="195"/>
    </location>
</feature>
<proteinExistence type="inferred from homology"/>
<evidence type="ECO:0000256" key="4">
    <source>
        <dbReference type="ARBA" id="ARBA00010441"/>
    </source>
</evidence>
<evidence type="ECO:0000256" key="16">
    <source>
        <dbReference type="ARBA" id="ARBA00048865"/>
    </source>
</evidence>
<protein>
    <recommendedName>
        <fullName evidence="14 17">Phosphatidylinositol phosphate synthase</fullName>
        <shortName evidence="17">PIP synthase</shortName>
        <ecNumber evidence="17">2.7.8.-</ecNumber>
    </recommendedName>
    <alternativeName>
        <fullName evidence="15 17">CDP-diacylglycerol--D-myo-inositol-3-phosphate 3-phosphatidyltransferase</fullName>
    </alternativeName>
</protein>
<gene>
    <name evidence="19" type="ORF">MOPEL_021_00590</name>
</gene>
<feature type="binding site" evidence="17">
    <location>
        <position position="69"/>
    </location>
    <ligand>
        <name>Mg(2+)</name>
        <dbReference type="ChEBI" id="CHEBI:18420"/>
        <label>1</label>
    </ligand>
</feature>
<dbReference type="GO" id="GO:0005886">
    <property type="term" value="C:plasma membrane"/>
    <property type="evidence" value="ECO:0007669"/>
    <property type="project" value="UniProtKB-SubCell"/>
</dbReference>
<comment type="cofactor">
    <cofactor evidence="17">
        <name>Mg(2+)</name>
        <dbReference type="ChEBI" id="CHEBI:18420"/>
    </cofactor>
    <text evidence="17">Contains a di-nuclear catalytic Mg(2+) center.</text>
</comment>
<comment type="subunit">
    <text evidence="5 17">Homodimer.</text>
</comment>
<evidence type="ECO:0000256" key="15">
    <source>
        <dbReference type="ARBA" id="ARBA00033137"/>
    </source>
</evidence>
<dbReference type="OrthoDB" id="116551at2"/>
<feature type="transmembrane region" description="Helical" evidence="17">
    <location>
        <begin position="52"/>
        <end position="68"/>
    </location>
</feature>
<name>H5UPG4_9MICO</name>
<comment type="catalytic activity">
    <reaction evidence="16 17">
        <text>a CDP-1,2-diacyl-sn-glycerol + 1D-myo-inositol 3-phosphate = a 1,2-diacyl-sn-glycero-3-phospho-(1D-myo-inositol-3-phosphate) + CMP + H(+)</text>
        <dbReference type="Rhea" id="RHEA:60504"/>
        <dbReference type="ChEBI" id="CHEBI:15378"/>
        <dbReference type="ChEBI" id="CHEBI:58088"/>
        <dbReference type="ChEBI" id="CHEBI:58332"/>
        <dbReference type="ChEBI" id="CHEBI:58401"/>
        <dbReference type="ChEBI" id="CHEBI:60377"/>
    </reaction>
</comment>
<evidence type="ECO:0000313" key="19">
    <source>
        <dbReference type="EMBL" id="GAB47622.1"/>
    </source>
</evidence>
<dbReference type="InterPro" id="IPR043130">
    <property type="entry name" value="CDP-OH_PTrfase_TM_dom"/>
</dbReference>
<comment type="pathway">
    <text evidence="2 17">Phospholipid metabolism; phosphatidylinositol phosphate biosynthesis.</text>
</comment>
<evidence type="ECO:0000256" key="8">
    <source>
        <dbReference type="ARBA" id="ARBA00022692"/>
    </source>
</evidence>